<protein>
    <submittedName>
        <fullName evidence="1">Uncharacterized protein</fullName>
    </submittedName>
</protein>
<organism evidence="1">
    <name type="scientific">Podoviridae sp. ctx0K11</name>
    <dbReference type="NCBI Taxonomy" id="2825287"/>
    <lineage>
        <taxon>Viruses</taxon>
        <taxon>Duplodnaviria</taxon>
        <taxon>Heunggongvirae</taxon>
        <taxon>Uroviricota</taxon>
        <taxon>Caudoviricetes</taxon>
    </lineage>
</organism>
<reference evidence="1" key="1">
    <citation type="journal article" date="2021" name="Proc. Natl. Acad. Sci. U.S.A.">
        <title>A Catalog of Tens of Thousands of Viruses from Human Metagenomes Reveals Hidden Associations with Chronic Diseases.</title>
        <authorList>
            <person name="Tisza M.J."/>
            <person name="Buck C.B."/>
        </authorList>
    </citation>
    <scope>NUCLEOTIDE SEQUENCE</scope>
    <source>
        <strain evidence="1">Ctx0K11</strain>
    </source>
</reference>
<accession>A0A8S5QGI2</accession>
<name>A0A8S5QGI2_9CAUD</name>
<proteinExistence type="predicted"/>
<sequence>MKLVEIEDVRVGQIRKNFDDLILIEAEKPNGFLYYQAFNEFGGFMNKDVKASYKFLAMPIIGKLGITHRFEENRLVERPRSAGFQVDDIVKFKWDPRLYVINREIDFGIKKTHPDNSCFEATNDLYGSRQLVDFELKRIGILGVTHEFVNDREVQQ</sequence>
<dbReference type="EMBL" id="BK015643">
    <property type="protein sequence ID" value="DAE17660.1"/>
    <property type="molecule type" value="Genomic_DNA"/>
</dbReference>
<evidence type="ECO:0000313" key="1">
    <source>
        <dbReference type="EMBL" id="DAE17660.1"/>
    </source>
</evidence>